<dbReference type="EMBL" id="JAUNZN010000012">
    <property type="protein sequence ID" value="KAK4813802.1"/>
    <property type="molecule type" value="Genomic_DNA"/>
</dbReference>
<accession>A0AAN7NDX5</accession>
<evidence type="ECO:0000256" key="1">
    <source>
        <dbReference type="SAM" id="MobiDB-lite"/>
    </source>
</evidence>
<protein>
    <recommendedName>
        <fullName evidence="4">Rna-directed dna polymerase from mobile element jockey-like</fullName>
    </recommendedName>
</protein>
<dbReference type="PANTHER" id="PTHR33332">
    <property type="entry name" value="REVERSE TRANSCRIPTASE DOMAIN-CONTAINING PROTEIN"/>
    <property type="match status" value="1"/>
</dbReference>
<evidence type="ECO:0000313" key="3">
    <source>
        <dbReference type="Proteomes" id="UP001333110"/>
    </source>
</evidence>
<dbReference type="PRINTS" id="PR01345">
    <property type="entry name" value="CERVTRCPTASE"/>
</dbReference>
<reference evidence="2 3" key="1">
    <citation type="journal article" date="2023" name="J. Hered.">
        <title>Chromosome-level genome of the wood stork (Mycteria americana) provides insight into avian chromosome evolution.</title>
        <authorList>
            <person name="Flamio R. Jr."/>
            <person name="Ramstad K.M."/>
        </authorList>
    </citation>
    <scope>NUCLEOTIDE SEQUENCE [LARGE SCALE GENOMIC DNA]</scope>
    <source>
        <strain evidence="2">JAX WOST 10</strain>
    </source>
</reference>
<dbReference type="Proteomes" id="UP001333110">
    <property type="component" value="Unassembled WGS sequence"/>
</dbReference>
<keyword evidence="3" id="KW-1185">Reference proteome</keyword>
<sequence length="211" mass="24152">MRIEACEVKLKVLKLIKQINCFYKVTTTFWVIELHRTLLIPNWGEPVDTVKCWTAIQRDLDRLEEGSKNHLMKFQKDKCKVLHLRRKNPLQQYRLRTDQLGSSSAGRDLGILVDSKLNISHLCALAVKTASSLLGCINRTIASRPTGGIIPFYSALVRPHLDPVSSIGCPKTRQTTNWKKFSRGPPRQSGDKQENRKENRRKLALPNIRVK</sequence>
<gene>
    <name evidence="2" type="ORF">QYF61_026384</name>
</gene>
<dbReference type="AlphaFoldDB" id="A0AAN7NDX5"/>
<comment type="caution">
    <text evidence="2">The sequence shown here is derived from an EMBL/GenBank/DDBJ whole genome shotgun (WGS) entry which is preliminary data.</text>
</comment>
<organism evidence="2 3">
    <name type="scientific">Mycteria americana</name>
    <name type="common">Wood stork</name>
    <dbReference type="NCBI Taxonomy" id="33587"/>
    <lineage>
        <taxon>Eukaryota</taxon>
        <taxon>Metazoa</taxon>
        <taxon>Chordata</taxon>
        <taxon>Craniata</taxon>
        <taxon>Vertebrata</taxon>
        <taxon>Euteleostomi</taxon>
        <taxon>Archelosauria</taxon>
        <taxon>Archosauria</taxon>
        <taxon>Dinosauria</taxon>
        <taxon>Saurischia</taxon>
        <taxon>Theropoda</taxon>
        <taxon>Coelurosauria</taxon>
        <taxon>Aves</taxon>
        <taxon>Neognathae</taxon>
        <taxon>Neoaves</taxon>
        <taxon>Aequornithes</taxon>
        <taxon>Ciconiiformes</taxon>
        <taxon>Ciconiidae</taxon>
        <taxon>Mycteria</taxon>
    </lineage>
</organism>
<proteinExistence type="predicted"/>
<evidence type="ECO:0000313" key="2">
    <source>
        <dbReference type="EMBL" id="KAK4813802.1"/>
    </source>
</evidence>
<evidence type="ECO:0008006" key="4">
    <source>
        <dbReference type="Google" id="ProtNLM"/>
    </source>
</evidence>
<feature type="region of interest" description="Disordered" evidence="1">
    <location>
        <begin position="167"/>
        <end position="211"/>
    </location>
</feature>
<name>A0AAN7NDX5_MYCAM</name>